<dbReference type="GO" id="GO:0005524">
    <property type="term" value="F:ATP binding"/>
    <property type="evidence" value="ECO:0007669"/>
    <property type="project" value="UniProtKB-KW"/>
</dbReference>
<keyword evidence="2" id="KW-0547">Nucleotide-binding</keyword>
<dbReference type="Proteomes" id="UP001596328">
    <property type="component" value="Unassembled WGS sequence"/>
</dbReference>
<gene>
    <name evidence="5" type="ORF">ACFQE1_05620</name>
</gene>
<dbReference type="InterPro" id="IPR027417">
    <property type="entry name" value="P-loop_NTPase"/>
</dbReference>
<name>A0ABD5RWT1_9EURY</name>
<evidence type="ECO:0000313" key="5">
    <source>
        <dbReference type="EMBL" id="MFC6723863.1"/>
    </source>
</evidence>
<dbReference type="PANTHER" id="PTHR42788:SF13">
    <property type="entry name" value="ALIPHATIC SULFONATES IMPORT ATP-BINDING PROTEIN SSUB"/>
    <property type="match status" value="1"/>
</dbReference>
<accession>A0ABD5RWT1</accession>
<evidence type="ECO:0000256" key="3">
    <source>
        <dbReference type="ARBA" id="ARBA00022840"/>
    </source>
</evidence>
<dbReference type="PROSITE" id="PS50893">
    <property type="entry name" value="ABC_TRANSPORTER_2"/>
    <property type="match status" value="1"/>
</dbReference>
<reference evidence="5 6" key="1">
    <citation type="journal article" date="2019" name="Int. J. Syst. Evol. Microbiol.">
        <title>The Global Catalogue of Microorganisms (GCM) 10K type strain sequencing project: providing services to taxonomists for standard genome sequencing and annotation.</title>
        <authorList>
            <consortium name="The Broad Institute Genomics Platform"/>
            <consortium name="The Broad Institute Genome Sequencing Center for Infectious Disease"/>
            <person name="Wu L."/>
            <person name="Ma J."/>
        </authorList>
    </citation>
    <scope>NUCLEOTIDE SEQUENCE [LARGE SCALE GENOMIC DNA]</scope>
    <source>
        <strain evidence="5 6">NBRC 111368</strain>
    </source>
</reference>
<dbReference type="SMART" id="SM00382">
    <property type="entry name" value="AAA"/>
    <property type="match status" value="1"/>
</dbReference>
<comment type="caution">
    <text evidence="5">The sequence shown here is derived from an EMBL/GenBank/DDBJ whole genome shotgun (WGS) entry which is preliminary data.</text>
</comment>
<keyword evidence="3 5" id="KW-0067">ATP-binding</keyword>
<keyword evidence="1" id="KW-0813">Transport</keyword>
<organism evidence="5 6">
    <name type="scientific">Halobium palmae</name>
    <dbReference type="NCBI Taxonomy" id="1776492"/>
    <lineage>
        <taxon>Archaea</taxon>
        <taxon>Methanobacteriati</taxon>
        <taxon>Methanobacteriota</taxon>
        <taxon>Stenosarchaea group</taxon>
        <taxon>Halobacteria</taxon>
        <taxon>Halobacteriales</taxon>
        <taxon>Haloferacaceae</taxon>
        <taxon>Halobium</taxon>
    </lineage>
</organism>
<dbReference type="PROSITE" id="PS00211">
    <property type="entry name" value="ABC_TRANSPORTER_1"/>
    <property type="match status" value="1"/>
</dbReference>
<feature type="domain" description="ABC transporter" evidence="4">
    <location>
        <begin position="6"/>
        <end position="237"/>
    </location>
</feature>
<evidence type="ECO:0000256" key="2">
    <source>
        <dbReference type="ARBA" id="ARBA00022741"/>
    </source>
</evidence>
<dbReference type="CDD" id="cd03293">
    <property type="entry name" value="ABC_NrtD_SsuB_transporters"/>
    <property type="match status" value="1"/>
</dbReference>
<dbReference type="EMBL" id="JBHSWU010000059">
    <property type="protein sequence ID" value="MFC6723863.1"/>
    <property type="molecule type" value="Genomic_DNA"/>
</dbReference>
<evidence type="ECO:0000259" key="4">
    <source>
        <dbReference type="PROSITE" id="PS50893"/>
    </source>
</evidence>
<evidence type="ECO:0000313" key="6">
    <source>
        <dbReference type="Proteomes" id="UP001596328"/>
    </source>
</evidence>
<dbReference type="InterPro" id="IPR003439">
    <property type="entry name" value="ABC_transporter-like_ATP-bd"/>
</dbReference>
<protein>
    <submittedName>
        <fullName evidence="5">ABC transporter ATP-binding protein</fullName>
    </submittedName>
</protein>
<evidence type="ECO:0000256" key="1">
    <source>
        <dbReference type="ARBA" id="ARBA00022448"/>
    </source>
</evidence>
<dbReference type="InterPro" id="IPR017871">
    <property type="entry name" value="ABC_transporter-like_CS"/>
</dbReference>
<proteinExistence type="predicted"/>
<keyword evidence="6" id="KW-1185">Reference proteome</keyword>
<dbReference type="PANTHER" id="PTHR42788">
    <property type="entry name" value="TAURINE IMPORT ATP-BINDING PROTEIN-RELATED"/>
    <property type="match status" value="1"/>
</dbReference>
<dbReference type="InterPro" id="IPR050166">
    <property type="entry name" value="ABC_transporter_ATP-bind"/>
</dbReference>
<dbReference type="AlphaFoldDB" id="A0ABD5RWT1"/>
<dbReference type="InterPro" id="IPR003593">
    <property type="entry name" value="AAA+_ATPase"/>
</dbReference>
<dbReference type="SUPFAM" id="SSF52540">
    <property type="entry name" value="P-loop containing nucleoside triphosphate hydrolases"/>
    <property type="match status" value="1"/>
</dbReference>
<sequence>MINGRVTVSDLNKVYRSGEEETKAIDDLSFEVEGGEFLTVVGPSGCGKSTLLYLIAGFLDPTSGTIAVDGDPISGPGTDRGVVFQDYALFPWRTVEDNVMYGLEENGADEDERRETAQRFIDMMGLSGHEEKYPKELSGGMKQRVALARTLAYDPKILLMDEPFGALDQPLRESLQDHLLDIWRDIGKTVVFITHDVEEAVYLSERVMVMTNQPGTRKSVYDIDLDRTRSREEVITSDAFAETKNEVWKSLHEETQQDTRL</sequence>
<dbReference type="Pfam" id="PF00005">
    <property type="entry name" value="ABC_tran"/>
    <property type="match status" value="1"/>
</dbReference>
<dbReference type="Gene3D" id="3.40.50.300">
    <property type="entry name" value="P-loop containing nucleotide triphosphate hydrolases"/>
    <property type="match status" value="1"/>
</dbReference>